<dbReference type="EMBL" id="FZOJ01000014">
    <property type="protein sequence ID" value="SNS60747.1"/>
    <property type="molecule type" value="Genomic_DNA"/>
</dbReference>
<dbReference type="Gene3D" id="1.10.10.2840">
    <property type="entry name" value="PucR C-terminal helix-turn-helix domain"/>
    <property type="match status" value="1"/>
</dbReference>
<feature type="domain" description="CdaR GGDEF-like" evidence="4">
    <location>
        <begin position="305"/>
        <end position="435"/>
    </location>
</feature>
<keyword evidence="6" id="KW-1185">Reference proteome</keyword>
<dbReference type="InterPro" id="IPR012914">
    <property type="entry name" value="PucR_dom"/>
</dbReference>
<evidence type="ECO:0000256" key="1">
    <source>
        <dbReference type="ARBA" id="ARBA00006754"/>
    </source>
</evidence>
<dbReference type="InterPro" id="IPR042070">
    <property type="entry name" value="PucR_C-HTH_sf"/>
</dbReference>
<dbReference type="Pfam" id="PF17853">
    <property type="entry name" value="GGDEF_2"/>
    <property type="match status" value="1"/>
</dbReference>
<feature type="domain" description="Purine catabolism PurC-like" evidence="2">
    <location>
        <begin position="11"/>
        <end position="131"/>
    </location>
</feature>
<dbReference type="AlphaFoldDB" id="A0A239FUR2"/>
<reference evidence="5 6" key="1">
    <citation type="submission" date="2017-06" db="EMBL/GenBank/DDBJ databases">
        <authorList>
            <person name="Kim H.J."/>
            <person name="Triplett B.A."/>
        </authorList>
    </citation>
    <scope>NUCLEOTIDE SEQUENCE [LARGE SCALE GENOMIC DNA]</scope>
    <source>
        <strain evidence="5 6">SCA</strain>
    </source>
</reference>
<dbReference type="OrthoDB" id="143422at2"/>
<dbReference type="InterPro" id="IPR025736">
    <property type="entry name" value="PucR_C-HTH_dom"/>
</dbReference>
<dbReference type="Pfam" id="PF07905">
    <property type="entry name" value="PucR"/>
    <property type="match status" value="1"/>
</dbReference>
<dbReference type="Pfam" id="PF13556">
    <property type="entry name" value="HTH_30"/>
    <property type="match status" value="1"/>
</dbReference>
<sequence length="552" mass="63808">MRRQNGITIDDVMRMECMEKCKLIAGFKGSRNTVSRVNIMADPDILNWVDAGELLLTTAYSFKKDDVETQKKLIRECAKKGLAGIGIKIYPYLESISQEVVDLADFLNFPIIDLYYAIPFSDIMTPVFMEIFNKQASLLQRLEKVHEQLMNVVLSGGKIKDMGKVIYENLRNPVLIRLEFTNEIIMELGDIEGETRVFLLENFSGFYESSKGKIINKRKFEETVENIQGKYFRRMVMPIVVKNNVYGHIFSWAMQTPLGGFDLSVLETASTTIALEILKQISVRDVENRYRAEFLEDLLSLDKNRKEKALERAEVFKLGLEEEYIMVVIQLESQKTMVTDEMLKIIAILNSDIEALLNELNLKAFIANKTDSINVLLTLSADNRMQTSTKEFCECLQKNLGQRLKEKQYKIGIGRPYHGLAEVYKSYIDAIKAIENGGLIGEINMTYFEKMGIYKILCQDSLREELERFYEATILPLVEYDRKRSAELVKTLDMYFQSNGNLKKLSEDLFTHYNTTLYRIQRIQKITGMNLEDHKDRLNLEIAIKIKKLLKK</sequence>
<dbReference type="RefSeq" id="WP_089283605.1">
    <property type="nucleotide sequence ID" value="NZ_FZOJ01000014.1"/>
</dbReference>
<evidence type="ECO:0000313" key="6">
    <source>
        <dbReference type="Proteomes" id="UP000198304"/>
    </source>
</evidence>
<evidence type="ECO:0000259" key="2">
    <source>
        <dbReference type="Pfam" id="PF07905"/>
    </source>
</evidence>
<dbReference type="InterPro" id="IPR051448">
    <property type="entry name" value="CdaR-like_regulators"/>
</dbReference>
<organism evidence="5 6">
    <name type="scientific">Anaerovirgula multivorans</name>
    <dbReference type="NCBI Taxonomy" id="312168"/>
    <lineage>
        <taxon>Bacteria</taxon>
        <taxon>Bacillati</taxon>
        <taxon>Bacillota</taxon>
        <taxon>Clostridia</taxon>
        <taxon>Peptostreptococcales</taxon>
        <taxon>Natronincolaceae</taxon>
        <taxon>Anaerovirgula</taxon>
    </lineage>
</organism>
<dbReference type="InterPro" id="IPR041522">
    <property type="entry name" value="CdaR_GGDEF"/>
</dbReference>
<evidence type="ECO:0000313" key="5">
    <source>
        <dbReference type="EMBL" id="SNS60747.1"/>
    </source>
</evidence>
<dbReference type="PANTHER" id="PTHR33744:SF1">
    <property type="entry name" value="DNA-BINDING TRANSCRIPTIONAL ACTIVATOR ADER"/>
    <property type="match status" value="1"/>
</dbReference>
<evidence type="ECO:0000259" key="3">
    <source>
        <dbReference type="Pfam" id="PF13556"/>
    </source>
</evidence>
<accession>A0A239FUR2</accession>
<proteinExistence type="inferred from homology"/>
<name>A0A239FUR2_9FIRM</name>
<gene>
    <name evidence="5" type="ORF">SAMN05446037_101455</name>
</gene>
<protein>
    <submittedName>
        <fullName evidence="5">Purine catabolism regulatory protein</fullName>
    </submittedName>
</protein>
<feature type="domain" description="PucR C-terminal helix-turn-helix" evidence="3">
    <location>
        <begin position="488"/>
        <end position="546"/>
    </location>
</feature>
<dbReference type="PANTHER" id="PTHR33744">
    <property type="entry name" value="CARBOHYDRATE DIACID REGULATOR"/>
    <property type="match status" value="1"/>
</dbReference>
<comment type="similarity">
    <text evidence="1">Belongs to the CdaR family.</text>
</comment>
<evidence type="ECO:0000259" key="4">
    <source>
        <dbReference type="Pfam" id="PF17853"/>
    </source>
</evidence>
<dbReference type="Proteomes" id="UP000198304">
    <property type="component" value="Unassembled WGS sequence"/>
</dbReference>